<dbReference type="RefSeq" id="WP_006748324.1">
    <property type="nucleotide sequence ID" value="NZ_CP007029.1"/>
</dbReference>
<keyword evidence="2" id="KW-1185">Reference proteome</keyword>
<dbReference type="HOGENOM" id="CLU_068666_0_0_6"/>
<dbReference type="AlphaFoldDB" id="W0DNR1"/>
<gene>
    <name evidence="1" type="ORF">THITH_09930</name>
</gene>
<organism evidence="1 2">
    <name type="scientific">Thioalkalivibrio paradoxus ARh 1</name>
    <dbReference type="NCBI Taxonomy" id="713585"/>
    <lineage>
        <taxon>Bacteria</taxon>
        <taxon>Pseudomonadati</taxon>
        <taxon>Pseudomonadota</taxon>
        <taxon>Gammaproteobacteria</taxon>
        <taxon>Chromatiales</taxon>
        <taxon>Ectothiorhodospiraceae</taxon>
        <taxon>Thioalkalivibrio</taxon>
    </lineage>
</organism>
<sequence>MIVLLTTRTHSRTHAAVEQQTQARLRALPYERAFHALRLPRATYIFTDLDRLNFWDLELAGRLYRLLADAGLRVLNDPARVLTRFRLLRRLFERGANRFEVWRVEETREPTRYPVFLRTESAHRGALSGLLHAPDEVSAEITRALAAGIPERELLLVEFRAQPLANGIYRKLAMFRVADRMVPTLSAHQQDWHAKIGQSGVAGQALYDEEYRLLTENPYREVIRSAFDTGHTEYGRADFGIVDGRVEVYEINTNPWTAPVNEHPFPIRLETSKLFFRLYGDALREIDTGRTGSSVRLPDKRTWRQWVGDMIAGRTLRRTPRMP</sequence>
<proteinExistence type="predicted"/>
<evidence type="ECO:0008006" key="3">
    <source>
        <dbReference type="Google" id="ProtNLM"/>
    </source>
</evidence>
<dbReference type="STRING" id="713585.THITH_09930"/>
<evidence type="ECO:0000313" key="1">
    <source>
        <dbReference type="EMBL" id="AHE98520.1"/>
    </source>
</evidence>
<protein>
    <recommendedName>
        <fullName evidence="3">ATP-grasp domain-containing protein</fullName>
    </recommendedName>
</protein>
<dbReference type="Proteomes" id="UP000005289">
    <property type="component" value="Chromosome"/>
</dbReference>
<evidence type="ECO:0000313" key="2">
    <source>
        <dbReference type="Proteomes" id="UP000005289"/>
    </source>
</evidence>
<accession>W0DNR1</accession>
<dbReference type="EMBL" id="CP007029">
    <property type="protein sequence ID" value="AHE98520.1"/>
    <property type="molecule type" value="Genomic_DNA"/>
</dbReference>
<dbReference type="SUPFAM" id="SSF56059">
    <property type="entry name" value="Glutathione synthetase ATP-binding domain-like"/>
    <property type="match status" value="1"/>
</dbReference>
<name>W0DNR1_9GAMM</name>
<dbReference type="OrthoDB" id="460582at2"/>
<dbReference type="KEGG" id="tti:THITH_09930"/>
<reference evidence="1 2" key="1">
    <citation type="submission" date="2013-12" db="EMBL/GenBank/DDBJ databases">
        <authorList>
            <consortium name="DOE Joint Genome Institute"/>
            <person name="Muyzer G."/>
            <person name="Huntemann M."/>
            <person name="Han J."/>
            <person name="Chen A."/>
            <person name="Kyrpides N."/>
            <person name="Mavromatis K."/>
            <person name="Markowitz V."/>
            <person name="Palaniappan K."/>
            <person name="Ivanova N."/>
            <person name="Schaumberg A."/>
            <person name="Pati A."/>
            <person name="Liolios K."/>
            <person name="Nordberg H.P."/>
            <person name="Cantor M.N."/>
            <person name="Hua S.X."/>
            <person name="Woyke T."/>
        </authorList>
    </citation>
    <scope>NUCLEOTIDE SEQUENCE [LARGE SCALE GENOMIC DNA]</scope>
    <source>
        <strain evidence="1 2">ARh 1</strain>
    </source>
</reference>